<dbReference type="Gene3D" id="3.40.1710.10">
    <property type="entry name" value="abc type-2 transporter like domain"/>
    <property type="match status" value="1"/>
</dbReference>
<evidence type="ECO:0000256" key="3">
    <source>
        <dbReference type="ARBA" id="ARBA00022989"/>
    </source>
</evidence>
<dbReference type="GO" id="GO:0016020">
    <property type="term" value="C:membrane"/>
    <property type="evidence" value="ECO:0007669"/>
    <property type="project" value="UniProtKB-SubCell"/>
</dbReference>
<dbReference type="Pfam" id="PF12698">
    <property type="entry name" value="ABC2_membrane_3"/>
    <property type="match status" value="1"/>
</dbReference>
<dbReference type="KEGG" id="cad:Curi_c26180"/>
<comment type="subcellular location">
    <subcellularLocation>
        <location evidence="1">Membrane</location>
        <topology evidence="1">Multi-pass membrane protein</topology>
    </subcellularLocation>
</comment>
<feature type="transmembrane region" description="Helical" evidence="5">
    <location>
        <begin position="362"/>
        <end position="382"/>
    </location>
</feature>
<dbReference type="InterPro" id="IPR052902">
    <property type="entry name" value="ABC-2_transporter"/>
</dbReference>
<dbReference type="EMBL" id="CP003326">
    <property type="protein sequence ID" value="AFS79613.1"/>
    <property type="molecule type" value="Genomic_DNA"/>
</dbReference>
<feature type="transmembrane region" description="Helical" evidence="5">
    <location>
        <begin position="275"/>
        <end position="300"/>
    </location>
</feature>
<name>K0B0R2_GOTA9</name>
<keyword evidence="2 5" id="KW-0812">Transmembrane</keyword>
<feature type="transmembrane region" description="Helical" evidence="5">
    <location>
        <begin position="21"/>
        <end position="40"/>
    </location>
</feature>
<evidence type="ECO:0000256" key="2">
    <source>
        <dbReference type="ARBA" id="ARBA00022692"/>
    </source>
</evidence>
<dbReference type="InterPro" id="IPR013525">
    <property type="entry name" value="ABC2_TM"/>
</dbReference>
<dbReference type="OrthoDB" id="1897891at2"/>
<organism evidence="7 8">
    <name type="scientific">Gottschalkia acidurici (strain ATCC 7906 / DSM 604 / BCRC 14475 / CIP 104303 / KCTC 5404 / NCIMB 10678 / 9a)</name>
    <name type="common">Clostridium acidurici</name>
    <dbReference type="NCBI Taxonomy" id="1128398"/>
    <lineage>
        <taxon>Bacteria</taxon>
        <taxon>Bacillati</taxon>
        <taxon>Bacillota</taxon>
        <taxon>Tissierellia</taxon>
        <taxon>Tissierellales</taxon>
        <taxon>Gottschalkiaceae</taxon>
        <taxon>Gottschalkia</taxon>
    </lineage>
</organism>
<dbReference type="HOGENOM" id="CLU_039483_11_0_9"/>
<dbReference type="eggNOG" id="COG0842">
    <property type="taxonomic scope" value="Bacteria"/>
</dbReference>
<dbReference type="PANTHER" id="PTHR43027">
    <property type="entry name" value="DOXORUBICIN RESISTANCE ABC TRANSPORTER PERMEASE PROTEIN DRRC-RELATED"/>
    <property type="match status" value="1"/>
</dbReference>
<accession>K0B0R2</accession>
<reference evidence="7 8" key="1">
    <citation type="journal article" date="2012" name="PLoS ONE">
        <title>The purine-utilizing bacterium Clostridium acidurici 9a: a genome-guided metabolic reconsideration.</title>
        <authorList>
            <person name="Hartwich K."/>
            <person name="Poehlein A."/>
            <person name="Daniel R."/>
        </authorList>
    </citation>
    <scope>NUCLEOTIDE SEQUENCE [LARGE SCALE GENOMIC DNA]</scope>
    <source>
        <strain evidence="8">ATCC 7906 / DSM 604 / BCRC 14475 / CIP 104303 / KCTC 5404 / NCIMB 10678 / 9a</strain>
    </source>
</reference>
<dbReference type="AlphaFoldDB" id="K0B0R2"/>
<evidence type="ECO:0000313" key="7">
    <source>
        <dbReference type="EMBL" id="AFS79613.1"/>
    </source>
</evidence>
<evidence type="ECO:0000259" key="6">
    <source>
        <dbReference type="Pfam" id="PF12698"/>
    </source>
</evidence>
<keyword evidence="4 5" id="KW-0472">Membrane</keyword>
<keyword evidence="3 5" id="KW-1133">Transmembrane helix</keyword>
<evidence type="ECO:0000256" key="4">
    <source>
        <dbReference type="ARBA" id="ARBA00023136"/>
    </source>
</evidence>
<feature type="transmembrane region" description="Helical" evidence="5">
    <location>
        <begin position="199"/>
        <end position="220"/>
    </location>
</feature>
<evidence type="ECO:0000313" key="8">
    <source>
        <dbReference type="Proteomes" id="UP000006094"/>
    </source>
</evidence>
<dbReference type="GO" id="GO:0140359">
    <property type="term" value="F:ABC-type transporter activity"/>
    <property type="evidence" value="ECO:0007669"/>
    <property type="project" value="InterPro"/>
</dbReference>
<sequence length="394" mass="45151">MRLMAFIKIGIKGMIRGILPLVLTYTIFPIALSFIIGYFQTELFTPSVKMPKIEISIVDNDKTKLSGELINFLNSEDMKEIIEIKNNNQGKYEIQIPKGYEGDLLKLRDNSETRVNINVSKEGASRLGEILGSVIDSYNYKIVDQTLIEESIDKRDISKEDKQEIIYNLNKDINEIYSNKSIKDNLLDLQKSLSSYEYYSIKLLSFSFITLMMALALSEYMSIENGTYKRIMSTSITKVEYFNCNLVSNYIMAIVVNLIYVFSYRLMDMSFKGSLPLLLSIVIFQSLLITTIAGFMSVIFKKKQTNMILMGLIIYQSLMGGFIPIDKISNSEILKTLFNYSPDVIITKTYKNFLIFNDFNSIKINLIITALLSVVFYALSIIRVKKKEVTYSCE</sequence>
<feature type="transmembrane region" description="Helical" evidence="5">
    <location>
        <begin position="241"/>
        <end position="263"/>
    </location>
</feature>
<dbReference type="Proteomes" id="UP000006094">
    <property type="component" value="Chromosome"/>
</dbReference>
<evidence type="ECO:0000256" key="5">
    <source>
        <dbReference type="SAM" id="Phobius"/>
    </source>
</evidence>
<feature type="domain" description="ABC-2 type transporter transmembrane" evidence="6">
    <location>
        <begin position="23"/>
        <end position="382"/>
    </location>
</feature>
<keyword evidence="8" id="KW-1185">Reference proteome</keyword>
<dbReference type="PANTHER" id="PTHR43027:SF1">
    <property type="entry name" value="DOXORUBICIN RESISTANCE ABC TRANSPORTER PERMEASE PROTEIN DRRC-RELATED"/>
    <property type="match status" value="1"/>
</dbReference>
<dbReference type="RefSeq" id="WP_014968747.1">
    <property type="nucleotide sequence ID" value="NC_018664.1"/>
</dbReference>
<proteinExistence type="predicted"/>
<feature type="transmembrane region" description="Helical" evidence="5">
    <location>
        <begin position="307"/>
        <end position="325"/>
    </location>
</feature>
<dbReference type="STRING" id="1128398.Curi_c26180"/>
<protein>
    <submittedName>
        <fullName evidence="7">ABC transporter permease protein</fullName>
    </submittedName>
</protein>
<evidence type="ECO:0000256" key="1">
    <source>
        <dbReference type="ARBA" id="ARBA00004141"/>
    </source>
</evidence>
<gene>
    <name evidence="7" type="ordered locus">Curi_c26180</name>
</gene>